<sequence length="260" mass="28774">MQRIGLSRSYITSTGPGRSGEQDGITLEYNRTLKKPGSRVSGSVGLDSGIASQKGVEEVTVGLIGIIKTHVVIQRGEATATYRSRHIFLEESLSLWRRGDNSTSSLDGWCEFPFAFTIPSNAANLPPSYTLHTSRIGGSAQYFIKVTGRKAAWYKFNVRIYSPFPFLPFDDNPPPAWDIARTHTVTREVSMRKGILFRGHAKVEAELTTPDLPSLPLFQDIPMTFCVRTFSKPLPASAALDVSTFSRQRPQIRSSSLFSV</sequence>
<accession>A0A166D1H1</accession>
<protein>
    <recommendedName>
        <fullName evidence="2">Arrestin-like N-terminal domain-containing protein</fullName>
    </recommendedName>
</protein>
<evidence type="ECO:0000259" key="2">
    <source>
        <dbReference type="Pfam" id="PF00339"/>
    </source>
</evidence>
<dbReference type="AlphaFoldDB" id="A0A166D1H1"/>
<name>A0A166D1H1_9AGAM</name>
<evidence type="ECO:0000256" key="1">
    <source>
        <dbReference type="SAM" id="MobiDB-lite"/>
    </source>
</evidence>
<dbReference type="InterPro" id="IPR014752">
    <property type="entry name" value="Arrestin-like_C"/>
</dbReference>
<keyword evidence="4" id="KW-1185">Reference proteome</keyword>
<feature type="region of interest" description="Disordered" evidence="1">
    <location>
        <begin position="1"/>
        <end position="23"/>
    </location>
</feature>
<gene>
    <name evidence="3" type="ORF">SISSUDRAFT_1047638</name>
</gene>
<dbReference type="Proteomes" id="UP000076798">
    <property type="component" value="Unassembled WGS sequence"/>
</dbReference>
<dbReference type="Pfam" id="PF00339">
    <property type="entry name" value="Arrestin_N"/>
    <property type="match status" value="1"/>
</dbReference>
<dbReference type="InterPro" id="IPR011021">
    <property type="entry name" value="Arrestin-like_N"/>
</dbReference>
<dbReference type="OrthoDB" id="2742096at2759"/>
<feature type="domain" description="Arrestin-like N-terminal" evidence="2">
    <location>
        <begin position="35"/>
        <end position="151"/>
    </location>
</feature>
<dbReference type="Gene3D" id="2.60.40.640">
    <property type="match status" value="1"/>
</dbReference>
<evidence type="ECO:0000313" key="4">
    <source>
        <dbReference type="Proteomes" id="UP000076798"/>
    </source>
</evidence>
<dbReference type="EMBL" id="KV428071">
    <property type="protein sequence ID" value="KZT38042.1"/>
    <property type="molecule type" value="Genomic_DNA"/>
</dbReference>
<proteinExistence type="predicted"/>
<organism evidence="3 4">
    <name type="scientific">Sistotremastrum suecicum HHB10207 ss-3</name>
    <dbReference type="NCBI Taxonomy" id="1314776"/>
    <lineage>
        <taxon>Eukaryota</taxon>
        <taxon>Fungi</taxon>
        <taxon>Dikarya</taxon>
        <taxon>Basidiomycota</taxon>
        <taxon>Agaricomycotina</taxon>
        <taxon>Agaricomycetes</taxon>
        <taxon>Sistotremastrales</taxon>
        <taxon>Sistotremastraceae</taxon>
        <taxon>Sistotremastrum</taxon>
    </lineage>
</organism>
<reference evidence="3 4" key="1">
    <citation type="journal article" date="2016" name="Mol. Biol. Evol.">
        <title>Comparative Genomics of Early-Diverging Mushroom-Forming Fungi Provides Insights into the Origins of Lignocellulose Decay Capabilities.</title>
        <authorList>
            <person name="Nagy L.G."/>
            <person name="Riley R."/>
            <person name="Tritt A."/>
            <person name="Adam C."/>
            <person name="Daum C."/>
            <person name="Floudas D."/>
            <person name="Sun H."/>
            <person name="Yadav J.S."/>
            <person name="Pangilinan J."/>
            <person name="Larsson K.H."/>
            <person name="Matsuura K."/>
            <person name="Barry K."/>
            <person name="Labutti K."/>
            <person name="Kuo R."/>
            <person name="Ohm R.A."/>
            <person name="Bhattacharya S.S."/>
            <person name="Shirouzu T."/>
            <person name="Yoshinaga Y."/>
            <person name="Martin F.M."/>
            <person name="Grigoriev I.V."/>
            <person name="Hibbett D.S."/>
        </authorList>
    </citation>
    <scope>NUCLEOTIDE SEQUENCE [LARGE SCALE GENOMIC DNA]</scope>
    <source>
        <strain evidence="3 4">HHB10207 ss-3</strain>
    </source>
</reference>
<evidence type="ECO:0000313" key="3">
    <source>
        <dbReference type="EMBL" id="KZT38042.1"/>
    </source>
</evidence>